<dbReference type="GO" id="GO:0008168">
    <property type="term" value="F:methyltransferase activity"/>
    <property type="evidence" value="ECO:0007669"/>
    <property type="project" value="UniProtKB-KW"/>
</dbReference>
<feature type="domain" description="Methyltransferase" evidence="2">
    <location>
        <begin position="38"/>
        <end position="159"/>
    </location>
</feature>
<dbReference type="Gene3D" id="3.40.50.150">
    <property type="entry name" value="Vaccinia Virus protein VP39"/>
    <property type="match status" value="1"/>
</dbReference>
<dbReference type="SUPFAM" id="SSF53335">
    <property type="entry name" value="S-adenosyl-L-methionine-dependent methyltransferases"/>
    <property type="match status" value="1"/>
</dbReference>
<dbReference type="EMBL" id="SORO01000001">
    <property type="protein sequence ID" value="TDY73556.1"/>
    <property type="molecule type" value="Genomic_DNA"/>
</dbReference>
<accession>A0A4R8N2S9</accession>
<evidence type="ECO:0000313" key="4">
    <source>
        <dbReference type="Proteomes" id="UP000294684"/>
    </source>
</evidence>
<dbReference type="PANTHER" id="PTHR43861">
    <property type="entry name" value="TRANS-ACONITATE 2-METHYLTRANSFERASE-RELATED"/>
    <property type="match status" value="1"/>
</dbReference>
<keyword evidence="1 3" id="KW-0808">Transferase</keyword>
<dbReference type="RefSeq" id="WP_004786651.1">
    <property type="nucleotide sequence ID" value="NZ_SORO01000001.1"/>
</dbReference>
<dbReference type="CDD" id="cd02440">
    <property type="entry name" value="AdoMet_MTases"/>
    <property type="match status" value="1"/>
</dbReference>
<sequence length="198" mass="22332">MEPNVFDQLASQYDTTERKELAKDIASAVQVECKESQSKTLFDYGCGTGLVGLTLTSLVERVLFIDSSEPMLGIVREKIKRLNVHNAEVIHSNFLQYSKTKKADILLVSLVLLHIPDTKKILEFFYEILNPQGKLIIVDFDQNEKVSHPKVHSGFDQNALMVLLKKTGFQSVSSSIILEKKKVFLNEDASIFLMVAKK</sequence>
<protein>
    <submittedName>
        <fullName evidence="3">Methyltransferase family protein</fullName>
    </submittedName>
</protein>
<organism evidence="3 4">
    <name type="scientific">Leptospira meyeri</name>
    <dbReference type="NCBI Taxonomy" id="29508"/>
    <lineage>
        <taxon>Bacteria</taxon>
        <taxon>Pseudomonadati</taxon>
        <taxon>Spirochaetota</taxon>
        <taxon>Spirochaetia</taxon>
        <taxon>Leptospirales</taxon>
        <taxon>Leptospiraceae</taxon>
        <taxon>Leptospira</taxon>
    </lineage>
</organism>
<dbReference type="InterPro" id="IPR029063">
    <property type="entry name" value="SAM-dependent_MTases_sf"/>
</dbReference>
<dbReference type="Proteomes" id="UP000294684">
    <property type="component" value="Unassembled WGS sequence"/>
</dbReference>
<keyword evidence="4" id="KW-1185">Reference proteome</keyword>
<dbReference type="GeneID" id="79827878"/>
<gene>
    <name evidence="3" type="ORF">CLV96_2591</name>
</gene>
<dbReference type="STRING" id="1193051.LEP1GSC017_1412"/>
<dbReference type="PANTHER" id="PTHR43861:SF3">
    <property type="entry name" value="PUTATIVE (AFU_ORTHOLOGUE AFUA_2G14390)-RELATED"/>
    <property type="match status" value="1"/>
</dbReference>
<dbReference type="OrthoDB" id="9791837at2"/>
<reference evidence="3 4" key="1">
    <citation type="submission" date="2019-03" db="EMBL/GenBank/DDBJ databases">
        <title>Genomic Encyclopedia of Archaeal and Bacterial Type Strains, Phase II (KMG-II): from individual species to whole genera.</title>
        <authorList>
            <person name="Goeker M."/>
        </authorList>
    </citation>
    <scope>NUCLEOTIDE SEQUENCE [LARGE SCALE GENOMIC DNA]</scope>
    <source>
        <strain evidence="3 4">DSM 21537</strain>
    </source>
</reference>
<name>A0A4R8N2S9_LEPME</name>
<dbReference type="GO" id="GO:0032259">
    <property type="term" value="P:methylation"/>
    <property type="evidence" value="ECO:0007669"/>
    <property type="project" value="UniProtKB-KW"/>
</dbReference>
<comment type="caution">
    <text evidence="3">The sequence shown here is derived from an EMBL/GenBank/DDBJ whole genome shotgun (WGS) entry which is preliminary data.</text>
</comment>
<dbReference type="AlphaFoldDB" id="A0A4R8N2S9"/>
<evidence type="ECO:0000256" key="1">
    <source>
        <dbReference type="ARBA" id="ARBA00022679"/>
    </source>
</evidence>
<keyword evidence="3" id="KW-0489">Methyltransferase</keyword>
<dbReference type="Pfam" id="PF13847">
    <property type="entry name" value="Methyltransf_31"/>
    <property type="match status" value="1"/>
</dbReference>
<evidence type="ECO:0000259" key="2">
    <source>
        <dbReference type="Pfam" id="PF13847"/>
    </source>
</evidence>
<dbReference type="InterPro" id="IPR025714">
    <property type="entry name" value="Methyltranfer_dom"/>
</dbReference>
<proteinExistence type="predicted"/>
<evidence type="ECO:0000313" key="3">
    <source>
        <dbReference type="EMBL" id="TDY73556.1"/>
    </source>
</evidence>